<comment type="subcellular location">
    <subcellularLocation>
        <location evidence="1">Nucleus</location>
    </subcellularLocation>
</comment>
<organism evidence="8 9">
    <name type="scientific">Acrasis kona</name>
    <dbReference type="NCBI Taxonomy" id="1008807"/>
    <lineage>
        <taxon>Eukaryota</taxon>
        <taxon>Discoba</taxon>
        <taxon>Heterolobosea</taxon>
        <taxon>Tetramitia</taxon>
        <taxon>Eutetramitia</taxon>
        <taxon>Acrasidae</taxon>
        <taxon>Acrasis</taxon>
    </lineage>
</organism>
<dbReference type="SMART" id="SM00066">
    <property type="entry name" value="GAL4"/>
    <property type="match status" value="1"/>
</dbReference>
<dbReference type="InterPro" id="IPR036864">
    <property type="entry name" value="Zn2-C6_fun-type_DNA-bd_sf"/>
</dbReference>
<keyword evidence="9" id="KW-1185">Reference proteome</keyword>
<dbReference type="GO" id="GO:0000981">
    <property type="term" value="F:DNA-binding transcription factor activity, RNA polymerase II-specific"/>
    <property type="evidence" value="ECO:0007669"/>
    <property type="project" value="InterPro"/>
</dbReference>
<reference evidence="8 9" key="1">
    <citation type="submission" date="2024-03" db="EMBL/GenBank/DDBJ databases">
        <title>The Acrasis kona genome and developmental transcriptomes reveal deep origins of eukaryotic multicellular pathways.</title>
        <authorList>
            <person name="Sheikh S."/>
            <person name="Fu C.-J."/>
            <person name="Brown M.W."/>
            <person name="Baldauf S.L."/>
        </authorList>
    </citation>
    <scope>NUCLEOTIDE SEQUENCE [LARGE SCALE GENOMIC DNA]</scope>
    <source>
        <strain evidence="8 9">ATCC MYA-3509</strain>
    </source>
</reference>
<feature type="region of interest" description="Disordered" evidence="6">
    <location>
        <begin position="598"/>
        <end position="617"/>
    </location>
</feature>
<dbReference type="Gene3D" id="4.10.240.10">
    <property type="entry name" value="Zn(2)-C6 fungal-type DNA-binding domain"/>
    <property type="match status" value="1"/>
</dbReference>
<evidence type="ECO:0000259" key="7">
    <source>
        <dbReference type="PROSITE" id="PS50048"/>
    </source>
</evidence>
<sequence>MNPSDGFNEDDLSPYSCMGCRKGHRKCDRKLPICSECNVKNKKCSYEVPQKRGPKTKTAKHYHPYGSINENNVMVQHSAIPQLGMSPSLIPNLNLLQEQLTHPLNGRRETEMIKRYLVTQHLDLEYQSIQAYLPVMHPTKIHEVLGYIRDTVCGEGDMSLESPPPSNAELALVFAIEACSFSAMGHQYIAQNLYEKSRALLNSIFDDVLYDFNVAATYGYLAQFLIFNDQVPRAEFFLQNVEKFVINVASKFAQENTLMPSCIGVKSKFLTHLVKLCETHARQDWTLTRAMKVLATGFVMFRTYATLSDHYSESSIKALSGPVDHKYEESLSVIDKDLKSDENNFTLDVDSIELITNQQTKLFDRLMATNRLPNGDMVTKKLNMYLVAAGAKIQYLNQNKQGLSQQAIFLANHITLLTRHNNYALCYPLVATAVVEASKTHRLFLESDILDQAHKLEVLDFLKEDARALLALKDRYKIVATRYQDYILELLNTTNVLSVNIRSSSNENPFHHYSSPTNSSPFSNSSNSNMSPMTSGSSNSAPSPNMFAAASQFEEATADPITMWDDENDIWGSAASSLLNENANAFDVEKDMEEFLRSSAWESEDSVGNPPGIDSFM</sequence>
<keyword evidence="5" id="KW-0539">Nucleus</keyword>
<dbReference type="SUPFAM" id="SSF57701">
    <property type="entry name" value="Zn2/Cys6 DNA-binding domain"/>
    <property type="match status" value="1"/>
</dbReference>
<gene>
    <name evidence="8" type="ORF">AKO1_010799</name>
</gene>
<evidence type="ECO:0000313" key="8">
    <source>
        <dbReference type="EMBL" id="KAL0478077.1"/>
    </source>
</evidence>
<name>A0AAW2YLN7_9EUKA</name>
<dbReference type="InterPro" id="IPR001138">
    <property type="entry name" value="Zn2Cys6_DnaBD"/>
</dbReference>
<keyword evidence="4" id="KW-0804">Transcription</keyword>
<feature type="region of interest" description="Disordered" evidence="6">
    <location>
        <begin position="508"/>
        <end position="545"/>
    </location>
</feature>
<dbReference type="GO" id="GO:0005634">
    <property type="term" value="C:nucleus"/>
    <property type="evidence" value="ECO:0007669"/>
    <property type="project" value="UniProtKB-SubCell"/>
</dbReference>
<dbReference type="GO" id="GO:0008270">
    <property type="term" value="F:zinc ion binding"/>
    <property type="evidence" value="ECO:0007669"/>
    <property type="project" value="InterPro"/>
</dbReference>
<keyword evidence="3" id="KW-0805">Transcription regulation</keyword>
<dbReference type="CDD" id="cd00067">
    <property type="entry name" value="GAL4"/>
    <property type="match status" value="1"/>
</dbReference>
<comment type="caution">
    <text evidence="8">The sequence shown here is derived from an EMBL/GenBank/DDBJ whole genome shotgun (WGS) entry which is preliminary data.</text>
</comment>
<dbReference type="AlphaFoldDB" id="A0AAW2YLN7"/>
<accession>A0AAW2YLN7</accession>
<evidence type="ECO:0000256" key="1">
    <source>
        <dbReference type="ARBA" id="ARBA00004123"/>
    </source>
</evidence>
<dbReference type="Pfam" id="PF00172">
    <property type="entry name" value="Zn_clus"/>
    <property type="match status" value="1"/>
</dbReference>
<evidence type="ECO:0000256" key="2">
    <source>
        <dbReference type="ARBA" id="ARBA00022723"/>
    </source>
</evidence>
<dbReference type="PROSITE" id="PS50048">
    <property type="entry name" value="ZN2_CY6_FUNGAL_2"/>
    <property type="match status" value="1"/>
</dbReference>
<keyword evidence="2" id="KW-0479">Metal-binding</keyword>
<evidence type="ECO:0000256" key="5">
    <source>
        <dbReference type="ARBA" id="ARBA00023242"/>
    </source>
</evidence>
<dbReference type="EMBL" id="JAOPGA020000309">
    <property type="protein sequence ID" value="KAL0478077.1"/>
    <property type="molecule type" value="Genomic_DNA"/>
</dbReference>
<dbReference type="InterPro" id="IPR050815">
    <property type="entry name" value="TF_fung"/>
</dbReference>
<evidence type="ECO:0000313" key="9">
    <source>
        <dbReference type="Proteomes" id="UP001431209"/>
    </source>
</evidence>
<proteinExistence type="predicted"/>
<dbReference type="Proteomes" id="UP001431209">
    <property type="component" value="Unassembled WGS sequence"/>
</dbReference>
<evidence type="ECO:0000256" key="6">
    <source>
        <dbReference type="SAM" id="MobiDB-lite"/>
    </source>
</evidence>
<evidence type="ECO:0000256" key="4">
    <source>
        <dbReference type="ARBA" id="ARBA00023163"/>
    </source>
</evidence>
<protein>
    <submittedName>
        <fullName evidence="8">Transcriptional regulatory protein</fullName>
    </submittedName>
</protein>
<dbReference type="PANTHER" id="PTHR47338">
    <property type="entry name" value="ZN(II)2CYS6 TRANSCRIPTION FACTOR (EUROFUNG)-RELATED"/>
    <property type="match status" value="1"/>
</dbReference>
<feature type="compositionally biased region" description="Low complexity" evidence="6">
    <location>
        <begin position="514"/>
        <end position="545"/>
    </location>
</feature>
<dbReference type="PROSITE" id="PS00463">
    <property type="entry name" value="ZN2_CY6_FUNGAL_1"/>
    <property type="match status" value="1"/>
</dbReference>
<feature type="domain" description="Zn(2)-C6 fungal-type" evidence="7">
    <location>
        <begin position="16"/>
        <end position="46"/>
    </location>
</feature>
<dbReference type="PANTHER" id="PTHR47338:SF5">
    <property type="entry name" value="ZN(II)2CYS6 TRANSCRIPTION FACTOR (EUROFUNG)"/>
    <property type="match status" value="1"/>
</dbReference>
<evidence type="ECO:0000256" key="3">
    <source>
        <dbReference type="ARBA" id="ARBA00023015"/>
    </source>
</evidence>